<feature type="signal peptide" evidence="4">
    <location>
        <begin position="1"/>
        <end position="19"/>
    </location>
</feature>
<keyword evidence="2" id="KW-0964">Secreted</keyword>
<dbReference type="Proteomes" id="UP001159364">
    <property type="component" value="Linkage Group LG11"/>
</dbReference>
<dbReference type="PANTHER" id="PTHR47295">
    <property type="entry name" value="EG45-LIKE DOMAIN CONTAINING PROTEIN 1-RELATED"/>
    <property type="match status" value="1"/>
</dbReference>
<evidence type="ECO:0000313" key="6">
    <source>
        <dbReference type="EMBL" id="KAJ8751035.1"/>
    </source>
</evidence>
<feature type="domain" description="Expansin-like EG45" evidence="5">
    <location>
        <begin position="28"/>
        <end position="131"/>
    </location>
</feature>
<dbReference type="GO" id="GO:0009627">
    <property type="term" value="P:systemic acquired resistance"/>
    <property type="evidence" value="ECO:0007669"/>
    <property type="project" value="InterPro"/>
</dbReference>
<feature type="chain" id="PRO_5043911259" description="Expansin-like EG45 domain-containing protein" evidence="4">
    <location>
        <begin position="20"/>
        <end position="131"/>
    </location>
</feature>
<keyword evidence="7" id="KW-1185">Reference proteome</keyword>
<organism evidence="6 7">
    <name type="scientific">Erythroxylum novogranatense</name>
    <dbReference type="NCBI Taxonomy" id="1862640"/>
    <lineage>
        <taxon>Eukaryota</taxon>
        <taxon>Viridiplantae</taxon>
        <taxon>Streptophyta</taxon>
        <taxon>Embryophyta</taxon>
        <taxon>Tracheophyta</taxon>
        <taxon>Spermatophyta</taxon>
        <taxon>Magnoliopsida</taxon>
        <taxon>eudicotyledons</taxon>
        <taxon>Gunneridae</taxon>
        <taxon>Pentapetalae</taxon>
        <taxon>rosids</taxon>
        <taxon>fabids</taxon>
        <taxon>Malpighiales</taxon>
        <taxon>Erythroxylaceae</taxon>
        <taxon>Erythroxylum</taxon>
    </lineage>
</organism>
<dbReference type="CDD" id="cd22269">
    <property type="entry name" value="DPBB_EG45-like"/>
    <property type="match status" value="1"/>
</dbReference>
<evidence type="ECO:0000256" key="2">
    <source>
        <dbReference type="ARBA" id="ARBA00022525"/>
    </source>
</evidence>
<reference evidence="6 7" key="1">
    <citation type="submission" date="2021-09" db="EMBL/GenBank/DDBJ databases">
        <title>Genomic insights and catalytic innovation underlie evolution of tropane alkaloids biosynthesis.</title>
        <authorList>
            <person name="Wang Y.-J."/>
            <person name="Tian T."/>
            <person name="Huang J.-P."/>
            <person name="Huang S.-X."/>
        </authorList>
    </citation>
    <scope>NUCLEOTIDE SEQUENCE [LARGE SCALE GENOMIC DNA]</scope>
    <source>
        <strain evidence="6">KIB-2018</strain>
        <tissue evidence="6">Leaf</tissue>
    </source>
</reference>
<gene>
    <name evidence="6" type="ORF">K2173_016216</name>
</gene>
<dbReference type="InterPro" id="IPR009009">
    <property type="entry name" value="RlpA-like_DPBB"/>
</dbReference>
<evidence type="ECO:0000313" key="7">
    <source>
        <dbReference type="Proteomes" id="UP001159364"/>
    </source>
</evidence>
<dbReference type="Pfam" id="PF03330">
    <property type="entry name" value="DPBB_1"/>
    <property type="match status" value="1"/>
</dbReference>
<protein>
    <recommendedName>
        <fullName evidence="5">Expansin-like EG45 domain-containing protein</fullName>
    </recommendedName>
</protein>
<comment type="caution">
    <text evidence="6">The sequence shown here is derived from an EMBL/GenBank/DDBJ whole genome shotgun (WGS) entry which is preliminary data.</text>
</comment>
<dbReference type="SMART" id="SM00837">
    <property type="entry name" value="DPBB_1"/>
    <property type="match status" value="1"/>
</dbReference>
<proteinExistence type="predicted"/>
<name>A0AAV8SGG9_9ROSI</name>
<dbReference type="Gene3D" id="2.40.40.10">
    <property type="entry name" value="RlpA-like domain"/>
    <property type="match status" value="1"/>
</dbReference>
<dbReference type="PROSITE" id="PS50842">
    <property type="entry name" value="EXPANSIN_EG45"/>
    <property type="match status" value="1"/>
</dbReference>
<dbReference type="EMBL" id="JAIWQS010000011">
    <property type="protein sequence ID" value="KAJ8751035.1"/>
    <property type="molecule type" value="Genomic_DNA"/>
</dbReference>
<dbReference type="InterPro" id="IPR007112">
    <property type="entry name" value="Expansin/allergen_DPBB_dom"/>
</dbReference>
<dbReference type="InterPro" id="IPR036908">
    <property type="entry name" value="RlpA-like_sf"/>
</dbReference>
<dbReference type="SUPFAM" id="SSF50685">
    <property type="entry name" value="Barwin-like endoglucanases"/>
    <property type="match status" value="1"/>
</dbReference>
<evidence type="ECO:0000256" key="3">
    <source>
        <dbReference type="ARBA" id="ARBA00022729"/>
    </source>
</evidence>
<keyword evidence="3 4" id="KW-0732">Signal</keyword>
<evidence type="ECO:0000256" key="1">
    <source>
        <dbReference type="ARBA" id="ARBA00004613"/>
    </source>
</evidence>
<dbReference type="InterPro" id="IPR044206">
    <property type="entry name" value="EGC1/2"/>
</dbReference>
<dbReference type="FunFam" id="2.40.40.10:FF:000005">
    <property type="entry name" value="Barwin-related endoglucanase"/>
    <property type="match status" value="1"/>
</dbReference>
<sequence length="131" mass="13794">MANKIVVLIVGILAICCFASVVVNAAQGTATFYTPPYVPSSCYGNENKGVMIAAASDAVWDNRRACGRRYRVTCIGGTNATPNPCKGGSVDVTIVDYCPPGCAATIDLSQEAFARIANPDAGKVRIQYNQI</sequence>
<evidence type="ECO:0000259" key="5">
    <source>
        <dbReference type="PROSITE" id="PS50842"/>
    </source>
</evidence>
<evidence type="ECO:0000256" key="4">
    <source>
        <dbReference type="SAM" id="SignalP"/>
    </source>
</evidence>
<dbReference type="AlphaFoldDB" id="A0AAV8SGG9"/>
<accession>A0AAV8SGG9</accession>
<comment type="subcellular location">
    <subcellularLocation>
        <location evidence="1">Secreted</location>
    </subcellularLocation>
</comment>
<dbReference type="PANTHER" id="PTHR47295:SF10">
    <property type="entry name" value="EG45-LIKE DOMAIN CONTAINING PROTEIN"/>
    <property type="match status" value="1"/>
</dbReference>
<dbReference type="GO" id="GO:0048046">
    <property type="term" value="C:apoplast"/>
    <property type="evidence" value="ECO:0007669"/>
    <property type="project" value="InterPro"/>
</dbReference>